<evidence type="ECO:0000313" key="1">
    <source>
        <dbReference type="EMBL" id="MPN54019.1"/>
    </source>
</evidence>
<gene>
    <name evidence="1" type="ORF">SDC9_201688</name>
</gene>
<comment type="caution">
    <text evidence="1">The sequence shown here is derived from an EMBL/GenBank/DDBJ whole genome shotgun (WGS) entry which is preliminary data.</text>
</comment>
<dbReference type="AlphaFoldDB" id="A0A645IUD1"/>
<proteinExistence type="predicted"/>
<sequence length="176" mass="19427">MGDFFFAGRPHFHDRAGEHQGGTGQGMVAVEHHLVAGDVGNAVDDEIVIAAVFRAAFELHADLEFLRKILARLDLDHLGVVFAKGLVRLQLDLNRLADLLALQRFLDFREDVVVTTMQVNQRLAAFINHLAIRILDVVIECNNGVLRNQHVHSVAFLVLMDILGNSPVLQPASAKP</sequence>
<name>A0A645IUD1_9ZZZZ</name>
<protein>
    <submittedName>
        <fullName evidence="1">Uncharacterized protein</fullName>
    </submittedName>
</protein>
<accession>A0A645IUD1</accession>
<organism evidence="1">
    <name type="scientific">bioreactor metagenome</name>
    <dbReference type="NCBI Taxonomy" id="1076179"/>
    <lineage>
        <taxon>unclassified sequences</taxon>
        <taxon>metagenomes</taxon>
        <taxon>ecological metagenomes</taxon>
    </lineage>
</organism>
<reference evidence="1" key="1">
    <citation type="submission" date="2019-08" db="EMBL/GenBank/DDBJ databases">
        <authorList>
            <person name="Kucharzyk K."/>
            <person name="Murdoch R.W."/>
            <person name="Higgins S."/>
            <person name="Loffler F."/>
        </authorList>
    </citation>
    <scope>NUCLEOTIDE SEQUENCE</scope>
</reference>
<dbReference type="EMBL" id="VSSQ01121796">
    <property type="protein sequence ID" value="MPN54019.1"/>
    <property type="molecule type" value="Genomic_DNA"/>
</dbReference>